<dbReference type="AlphaFoldDB" id="A0A0F9C3G1"/>
<gene>
    <name evidence="1" type="ORF">LCGC14_2657030</name>
</gene>
<reference evidence="1" key="1">
    <citation type="journal article" date="2015" name="Nature">
        <title>Complex archaea that bridge the gap between prokaryotes and eukaryotes.</title>
        <authorList>
            <person name="Spang A."/>
            <person name="Saw J.H."/>
            <person name="Jorgensen S.L."/>
            <person name="Zaremba-Niedzwiedzka K."/>
            <person name="Martijn J."/>
            <person name="Lind A.E."/>
            <person name="van Eijk R."/>
            <person name="Schleper C."/>
            <person name="Guy L."/>
            <person name="Ettema T.J."/>
        </authorList>
    </citation>
    <scope>NUCLEOTIDE SEQUENCE</scope>
</reference>
<evidence type="ECO:0000313" key="1">
    <source>
        <dbReference type="EMBL" id="KKK97009.1"/>
    </source>
</evidence>
<dbReference type="EMBL" id="LAZR01046235">
    <property type="protein sequence ID" value="KKK97009.1"/>
    <property type="molecule type" value="Genomic_DNA"/>
</dbReference>
<organism evidence="1">
    <name type="scientific">marine sediment metagenome</name>
    <dbReference type="NCBI Taxonomy" id="412755"/>
    <lineage>
        <taxon>unclassified sequences</taxon>
        <taxon>metagenomes</taxon>
        <taxon>ecological metagenomes</taxon>
    </lineage>
</organism>
<protein>
    <submittedName>
        <fullName evidence="1">Uncharacterized protein</fullName>
    </submittedName>
</protein>
<comment type="caution">
    <text evidence="1">The sequence shown here is derived from an EMBL/GenBank/DDBJ whole genome shotgun (WGS) entry which is preliminary data.</text>
</comment>
<proteinExistence type="predicted"/>
<name>A0A0F9C3G1_9ZZZZ</name>
<accession>A0A0F9C3G1</accession>
<sequence>MAQTIPDEAVREMHRALKDFGYPVDFSYCRKAVDDLIAGEPVAGGPKMFIQTWLQEAKLLPET</sequence>